<evidence type="ECO:0000256" key="6">
    <source>
        <dbReference type="ARBA" id="ARBA00022989"/>
    </source>
</evidence>
<sequence length="373" mass="43280">MSCKSLRDFQLNYEKLQEKVYFVLNILQCYSTDNAKYPVLRKFITPGIVAMFLLTNGLSLFCEIEGDLIMVMTACIVIFIGIGQILSKIIVMVFSMKKIEDLVDWIHTVHQDPSWYDLGSFVEQRLQVTLRYANIGTKIALLATVPTGQVMTLGFYITNILIFRIPILPKIAEYIWQSIALTVCITFLIIVECLLLFFGLYFVSIFNIYLDSIERLNDKDFVNSSRSHMRHYHQKHLQILIKLKDFDTIFSSIQIVLLGSGTPLIIGTLYLIRLYPTLLIGYLMFFPVMLQFLEVCIFGEFIHSKTDKIFSALYSTRWYDLSKEDQMILLMIMNMTLKPFSLKAAGMYEINMRTFLNVTKFCFSFCAFLYAFT</sequence>
<comment type="subcellular location">
    <subcellularLocation>
        <location evidence="1 10">Cell membrane</location>
        <topology evidence="1 10">Multi-pass membrane protein</topology>
    </subcellularLocation>
</comment>
<keyword evidence="5 10" id="KW-0552">Olfaction</keyword>
<evidence type="ECO:0000256" key="4">
    <source>
        <dbReference type="ARBA" id="ARBA00022692"/>
    </source>
</evidence>
<keyword evidence="4 10" id="KW-0812">Transmembrane</keyword>
<dbReference type="EnsemblMetazoa" id="PPAI013269-RA">
    <property type="protein sequence ID" value="PPAI013269-PA"/>
    <property type="gene ID" value="PPAI013269"/>
</dbReference>
<keyword evidence="3 10" id="KW-0716">Sensory transduction</keyword>
<name>A0A3F2ZEL7_PHLPP</name>
<keyword evidence="7 10" id="KW-0472">Membrane</keyword>
<feature type="transmembrane region" description="Helical" evidence="10">
    <location>
        <begin position="68"/>
        <end position="91"/>
    </location>
</feature>
<feature type="transmembrane region" description="Helical" evidence="10">
    <location>
        <begin position="354"/>
        <end position="372"/>
    </location>
</feature>
<evidence type="ECO:0000256" key="10">
    <source>
        <dbReference type="RuleBase" id="RU351113"/>
    </source>
</evidence>
<keyword evidence="12" id="KW-1185">Reference proteome</keyword>
<feature type="transmembrane region" description="Helical" evidence="10">
    <location>
        <begin position="139"/>
        <end position="162"/>
    </location>
</feature>
<keyword evidence="9 10" id="KW-0807">Transducer</keyword>
<dbReference type="AlphaFoldDB" id="A0A3F2ZEL7"/>
<dbReference type="GO" id="GO:0005886">
    <property type="term" value="C:plasma membrane"/>
    <property type="evidence" value="ECO:0007669"/>
    <property type="project" value="UniProtKB-SubCell"/>
</dbReference>
<evidence type="ECO:0000256" key="7">
    <source>
        <dbReference type="ARBA" id="ARBA00023136"/>
    </source>
</evidence>
<feature type="transmembrane region" description="Helical" evidence="10">
    <location>
        <begin position="174"/>
        <end position="203"/>
    </location>
</feature>
<evidence type="ECO:0000256" key="2">
    <source>
        <dbReference type="ARBA" id="ARBA00022475"/>
    </source>
</evidence>
<protein>
    <recommendedName>
        <fullName evidence="10">Odorant receptor</fullName>
    </recommendedName>
</protein>
<dbReference type="PANTHER" id="PTHR21137:SF35">
    <property type="entry name" value="ODORANT RECEPTOR 19A-RELATED"/>
    <property type="match status" value="1"/>
</dbReference>
<keyword evidence="8 10" id="KW-0675">Receptor</keyword>
<organism evidence="11 12">
    <name type="scientific">Phlebotomus papatasi</name>
    <name type="common">Sandfly</name>
    <dbReference type="NCBI Taxonomy" id="29031"/>
    <lineage>
        <taxon>Eukaryota</taxon>
        <taxon>Metazoa</taxon>
        <taxon>Ecdysozoa</taxon>
        <taxon>Arthropoda</taxon>
        <taxon>Hexapoda</taxon>
        <taxon>Insecta</taxon>
        <taxon>Pterygota</taxon>
        <taxon>Neoptera</taxon>
        <taxon>Endopterygota</taxon>
        <taxon>Diptera</taxon>
        <taxon>Nematocera</taxon>
        <taxon>Psychodoidea</taxon>
        <taxon>Psychodidae</taxon>
        <taxon>Phlebotomus</taxon>
        <taxon>Phlebotomus</taxon>
    </lineage>
</organism>
<comment type="similarity">
    <text evidence="10">Belongs to the insect chemoreceptor superfamily. Heteromeric odorant receptor channel (TC 1.A.69) family.</text>
</comment>
<evidence type="ECO:0000256" key="8">
    <source>
        <dbReference type="ARBA" id="ARBA00023170"/>
    </source>
</evidence>
<dbReference type="Pfam" id="PF02949">
    <property type="entry name" value="7tm_6"/>
    <property type="match status" value="1"/>
</dbReference>
<evidence type="ECO:0000313" key="11">
    <source>
        <dbReference type="EnsemblMetazoa" id="PPAI013269-PA"/>
    </source>
</evidence>
<dbReference type="VEuPathDB" id="VectorBase:PPAI013269"/>
<evidence type="ECO:0000256" key="5">
    <source>
        <dbReference type="ARBA" id="ARBA00022725"/>
    </source>
</evidence>
<proteinExistence type="inferred from homology"/>
<evidence type="ECO:0000256" key="3">
    <source>
        <dbReference type="ARBA" id="ARBA00022606"/>
    </source>
</evidence>
<dbReference type="InterPro" id="IPR004117">
    <property type="entry name" value="7tm6_olfct_rcpt"/>
</dbReference>
<dbReference type="GO" id="GO:0004984">
    <property type="term" value="F:olfactory receptor activity"/>
    <property type="evidence" value="ECO:0007669"/>
    <property type="project" value="InterPro"/>
</dbReference>
<evidence type="ECO:0000313" key="12">
    <source>
        <dbReference type="Proteomes" id="UP000092462"/>
    </source>
</evidence>
<feature type="transmembrane region" description="Helical" evidence="10">
    <location>
        <begin position="43"/>
        <end position="62"/>
    </location>
</feature>
<accession>A0A3F2ZEL7</accession>
<dbReference type="Proteomes" id="UP000092462">
    <property type="component" value="Unassembled WGS sequence"/>
</dbReference>
<evidence type="ECO:0000256" key="9">
    <source>
        <dbReference type="ARBA" id="ARBA00023224"/>
    </source>
</evidence>
<dbReference type="GO" id="GO:0005549">
    <property type="term" value="F:odorant binding"/>
    <property type="evidence" value="ECO:0007669"/>
    <property type="project" value="InterPro"/>
</dbReference>
<feature type="transmembrane region" description="Helical" evidence="10">
    <location>
        <begin position="278"/>
        <end position="302"/>
    </location>
</feature>
<reference evidence="11" key="1">
    <citation type="submission" date="2022-08" db="UniProtKB">
        <authorList>
            <consortium name="EnsemblMetazoa"/>
        </authorList>
    </citation>
    <scope>IDENTIFICATION</scope>
    <source>
        <strain evidence="11">Israel</strain>
    </source>
</reference>
<keyword evidence="2" id="KW-1003">Cell membrane</keyword>
<dbReference type="GO" id="GO:0007165">
    <property type="term" value="P:signal transduction"/>
    <property type="evidence" value="ECO:0007669"/>
    <property type="project" value="UniProtKB-KW"/>
</dbReference>
<evidence type="ECO:0000256" key="1">
    <source>
        <dbReference type="ARBA" id="ARBA00004651"/>
    </source>
</evidence>
<dbReference type="PANTHER" id="PTHR21137">
    <property type="entry name" value="ODORANT RECEPTOR"/>
    <property type="match status" value="1"/>
</dbReference>
<feature type="transmembrane region" description="Helical" evidence="10">
    <location>
        <begin position="249"/>
        <end position="272"/>
    </location>
</feature>
<dbReference type="EMBL" id="AJVK01062218">
    <property type="status" value="NOT_ANNOTATED_CDS"/>
    <property type="molecule type" value="Genomic_DNA"/>
</dbReference>
<keyword evidence="6 10" id="KW-1133">Transmembrane helix</keyword>